<reference evidence="2" key="1">
    <citation type="submission" date="2022-11" db="UniProtKB">
        <authorList>
            <consortium name="WormBaseParasite"/>
        </authorList>
    </citation>
    <scope>IDENTIFICATION</scope>
</reference>
<evidence type="ECO:0000313" key="2">
    <source>
        <dbReference type="WBParaSite" id="ES5_v2.g23665.t1"/>
    </source>
</evidence>
<sequence length="291" mass="32738">MIIYLIYLYIGDIADVGVPIRVKAALDNEDVELSAPEWDVSRIKGFAHSTPQKQKEFGTAQHGTSKNLHLNASMAQLYLIVYSDPCLLDIVKKYRKELASNLEKYKERRKVDREDKRSRSSDDLTHSPIVQNLSRMLAAAADSDDLNTEQSIAQRDEIAGCIDEHLETPATTNVEEENMLLLAAVNKVCEINESLIELQKLRIVTRAKKALAKKESSTNQIVHESNDNELPEFPAIPDHDLTATSSSPEVDPNSTDAGIQLQLERIHFGANEYIREKQKYDKKKAKEGPLL</sequence>
<organism evidence="1 2">
    <name type="scientific">Panagrolaimus sp. ES5</name>
    <dbReference type="NCBI Taxonomy" id="591445"/>
    <lineage>
        <taxon>Eukaryota</taxon>
        <taxon>Metazoa</taxon>
        <taxon>Ecdysozoa</taxon>
        <taxon>Nematoda</taxon>
        <taxon>Chromadorea</taxon>
        <taxon>Rhabditida</taxon>
        <taxon>Tylenchina</taxon>
        <taxon>Panagrolaimomorpha</taxon>
        <taxon>Panagrolaimoidea</taxon>
        <taxon>Panagrolaimidae</taxon>
        <taxon>Panagrolaimus</taxon>
    </lineage>
</organism>
<dbReference type="Proteomes" id="UP000887579">
    <property type="component" value="Unplaced"/>
</dbReference>
<name>A0AC34G1J7_9BILA</name>
<evidence type="ECO:0000313" key="1">
    <source>
        <dbReference type="Proteomes" id="UP000887579"/>
    </source>
</evidence>
<proteinExistence type="predicted"/>
<accession>A0AC34G1J7</accession>
<dbReference type="WBParaSite" id="ES5_v2.g23665.t1">
    <property type="protein sequence ID" value="ES5_v2.g23665.t1"/>
    <property type="gene ID" value="ES5_v2.g23665"/>
</dbReference>
<protein>
    <submittedName>
        <fullName evidence="2">Uncharacterized protein</fullName>
    </submittedName>
</protein>